<dbReference type="GO" id="GO:0003729">
    <property type="term" value="F:mRNA binding"/>
    <property type="evidence" value="ECO:0007669"/>
    <property type="project" value="TreeGrafter"/>
</dbReference>
<comment type="caution">
    <text evidence="2">The sequence shown here is derived from an EMBL/GenBank/DDBJ whole genome shotgun (WGS) entry which is preliminary data.</text>
</comment>
<sequence>MQKELRPSGIHDTADTKLYKSNLDYDVLGTAEVVFYHQTDALPVIKRYNNVRLDGKPLKIELVGVNLLTPAPVLVNLGRSASLPVNFRRPRPLPANMGRAAPIDSSEIIIPRRAINVATESFEI</sequence>
<dbReference type="PANTHER" id="PTHR19965:SF102">
    <property type="entry name" value="THO COMPLEX SUBUNIT 4A-LIKE ISOFORM X1"/>
    <property type="match status" value="1"/>
</dbReference>
<reference evidence="2 3" key="1">
    <citation type="journal article" date="2021" name="Commun. Biol.">
        <title>The genome of Shorea leprosula (Dipterocarpaceae) highlights the ecological relevance of drought in aseasonal tropical rainforests.</title>
        <authorList>
            <person name="Ng K.K.S."/>
            <person name="Kobayashi M.J."/>
            <person name="Fawcett J.A."/>
            <person name="Hatakeyama M."/>
            <person name="Paape T."/>
            <person name="Ng C.H."/>
            <person name="Ang C.C."/>
            <person name="Tnah L.H."/>
            <person name="Lee C.T."/>
            <person name="Nishiyama T."/>
            <person name="Sese J."/>
            <person name="O'Brien M.J."/>
            <person name="Copetti D."/>
            <person name="Mohd Noor M.I."/>
            <person name="Ong R.C."/>
            <person name="Putra M."/>
            <person name="Sireger I.Z."/>
            <person name="Indrioko S."/>
            <person name="Kosugi Y."/>
            <person name="Izuno A."/>
            <person name="Isagi Y."/>
            <person name="Lee S.L."/>
            <person name="Shimizu K.K."/>
        </authorList>
    </citation>
    <scope>NUCLEOTIDE SEQUENCE [LARGE SCALE GENOMIC DNA]</scope>
    <source>
        <strain evidence="2">214</strain>
    </source>
</reference>
<keyword evidence="3" id="KW-1185">Reference proteome</keyword>
<keyword evidence="1" id="KW-0694">RNA-binding</keyword>
<dbReference type="Proteomes" id="UP001054252">
    <property type="component" value="Unassembled WGS sequence"/>
</dbReference>
<dbReference type="InterPro" id="IPR035979">
    <property type="entry name" value="RBD_domain_sf"/>
</dbReference>
<dbReference type="PANTHER" id="PTHR19965">
    <property type="entry name" value="RNA AND EXPORT FACTOR BINDING PROTEIN"/>
    <property type="match status" value="1"/>
</dbReference>
<dbReference type="SUPFAM" id="SSF54928">
    <property type="entry name" value="RNA-binding domain, RBD"/>
    <property type="match status" value="1"/>
</dbReference>
<organism evidence="2 3">
    <name type="scientific">Rubroshorea leprosula</name>
    <dbReference type="NCBI Taxonomy" id="152421"/>
    <lineage>
        <taxon>Eukaryota</taxon>
        <taxon>Viridiplantae</taxon>
        <taxon>Streptophyta</taxon>
        <taxon>Embryophyta</taxon>
        <taxon>Tracheophyta</taxon>
        <taxon>Spermatophyta</taxon>
        <taxon>Magnoliopsida</taxon>
        <taxon>eudicotyledons</taxon>
        <taxon>Gunneridae</taxon>
        <taxon>Pentapetalae</taxon>
        <taxon>rosids</taxon>
        <taxon>malvids</taxon>
        <taxon>Malvales</taxon>
        <taxon>Dipterocarpaceae</taxon>
        <taxon>Rubroshorea</taxon>
    </lineage>
</organism>
<name>A0AAV5KV98_9ROSI</name>
<evidence type="ECO:0008006" key="4">
    <source>
        <dbReference type="Google" id="ProtNLM"/>
    </source>
</evidence>
<evidence type="ECO:0000313" key="3">
    <source>
        <dbReference type="Proteomes" id="UP001054252"/>
    </source>
</evidence>
<accession>A0AAV5KV98</accession>
<proteinExistence type="predicted"/>
<evidence type="ECO:0000313" key="2">
    <source>
        <dbReference type="EMBL" id="GKV28469.1"/>
    </source>
</evidence>
<evidence type="ECO:0000256" key="1">
    <source>
        <dbReference type="ARBA" id="ARBA00022884"/>
    </source>
</evidence>
<dbReference type="GO" id="GO:0005634">
    <property type="term" value="C:nucleus"/>
    <property type="evidence" value="ECO:0007669"/>
    <property type="project" value="TreeGrafter"/>
</dbReference>
<gene>
    <name evidence="2" type="ORF">SLEP1_g37524</name>
</gene>
<dbReference type="AlphaFoldDB" id="A0AAV5KV98"/>
<dbReference type="EMBL" id="BPVZ01000079">
    <property type="protein sequence ID" value="GKV28469.1"/>
    <property type="molecule type" value="Genomic_DNA"/>
</dbReference>
<dbReference type="GO" id="GO:0006406">
    <property type="term" value="P:mRNA export from nucleus"/>
    <property type="evidence" value="ECO:0007669"/>
    <property type="project" value="TreeGrafter"/>
</dbReference>
<protein>
    <recommendedName>
        <fullName evidence="4">RRM domain-containing protein</fullName>
    </recommendedName>
</protein>
<dbReference type="InterPro" id="IPR051229">
    <property type="entry name" value="ALYREF_mRNA_export"/>
</dbReference>